<organism evidence="1 2">
    <name type="scientific">Vespula maculifrons</name>
    <name type="common">Eastern yellow jacket</name>
    <name type="synonym">Wasp</name>
    <dbReference type="NCBI Taxonomy" id="7453"/>
    <lineage>
        <taxon>Eukaryota</taxon>
        <taxon>Metazoa</taxon>
        <taxon>Ecdysozoa</taxon>
        <taxon>Arthropoda</taxon>
        <taxon>Hexapoda</taxon>
        <taxon>Insecta</taxon>
        <taxon>Pterygota</taxon>
        <taxon>Neoptera</taxon>
        <taxon>Endopterygota</taxon>
        <taxon>Hymenoptera</taxon>
        <taxon>Apocrita</taxon>
        <taxon>Aculeata</taxon>
        <taxon>Vespoidea</taxon>
        <taxon>Vespidae</taxon>
        <taxon>Vespinae</taxon>
        <taxon>Vespula</taxon>
    </lineage>
</organism>
<reference evidence="1 2" key="1">
    <citation type="journal article" date="2024" name="Ann. Entomol. Soc. Am.">
        <title>Genomic analyses of the southern and eastern yellowjacket wasps (Hymenoptera: Vespidae) reveal evolutionary signatures of social life.</title>
        <authorList>
            <person name="Catto M.A."/>
            <person name="Caine P.B."/>
            <person name="Orr S.E."/>
            <person name="Hunt B.G."/>
            <person name="Goodisman M.A.D."/>
        </authorList>
    </citation>
    <scope>NUCLEOTIDE SEQUENCE [LARGE SCALE GENOMIC DNA]</scope>
    <source>
        <strain evidence="1">232</strain>
        <tissue evidence="1">Head and thorax</tissue>
    </source>
</reference>
<protein>
    <submittedName>
        <fullName evidence="1">Myb-like protein X</fullName>
    </submittedName>
</protein>
<accession>A0ABD2CZ67</accession>
<evidence type="ECO:0000313" key="2">
    <source>
        <dbReference type="Proteomes" id="UP001607303"/>
    </source>
</evidence>
<evidence type="ECO:0000313" key="1">
    <source>
        <dbReference type="EMBL" id="KAL2750410.1"/>
    </source>
</evidence>
<gene>
    <name evidence="1" type="ORF">V1477_001395</name>
</gene>
<dbReference type="Proteomes" id="UP001607303">
    <property type="component" value="Unassembled WGS sequence"/>
</dbReference>
<keyword evidence="2" id="KW-1185">Reference proteome</keyword>
<dbReference type="AlphaFoldDB" id="A0ABD2CZ67"/>
<sequence>MEKRFILDVKCLMITLSLVQIHISSLDVIRMQISFTSDPLQYFLAVGIAFAFTYDRRSIVHLNYAVIKGKLVLLGNTINDRAGINSQTFPFETSFFSLAFSSNGGRRLGNISLQRIQRGYNRLRSEGSSKRRPTVHTDRGSKWKVFSNGEIFLRRKEDFIPESSFIPSCSIFRSMQCSREGKIRIYNNVDRVFEYRTNVNLDSNWLENYMYRNNVYFNAVWVIGNDKENLRTIHKDTKKEVLRINFEENGDTGDEEGEGENNGESHFDIGRISWKIMSKMINNQSEC</sequence>
<name>A0ABD2CZ67_VESMC</name>
<proteinExistence type="predicted"/>
<dbReference type="EMBL" id="JAYRBN010000013">
    <property type="protein sequence ID" value="KAL2750410.1"/>
    <property type="molecule type" value="Genomic_DNA"/>
</dbReference>
<comment type="caution">
    <text evidence="1">The sequence shown here is derived from an EMBL/GenBank/DDBJ whole genome shotgun (WGS) entry which is preliminary data.</text>
</comment>